<name>A0A0J7K8M6_LASNI</name>
<dbReference type="PaxDb" id="67767-A0A0J7K8M6"/>
<gene>
    <name evidence="1" type="ORF">RF55_14266</name>
</gene>
<organism evidence="1 2">
    <name type="scientific">Lasius niger</name>
    <name type="common">Black garden ant</name>
    <dbReference type="NCBI Taxonomy" id="67767"/>
    <lineage>
        <taxon>Eukaryota</taxon>
        <taxon>Metazoa</taxon>
        <taxon>Ecdysozoa</taxon>
        <taxon>Arthropoda</taxon>
        <taxon>Hexapoda</taxon>
        <taxon>Insecta</taxon>
        <taxon>Pterygota</taxon>
        <taxon>Neoptera</taxon>
        <taxon>Endopterygota</taxon>
        <taxon>Hymenoptera</taxon>
        <taxon>Apocrita</taxon>
        <taxon>Aculeata</taxon>
        <taxon>Formicoidea</taxon>
        <taxon>Formicidae</taxon>
        <taxon>Formicinae</taxon>
        <taxon>Lasius</taxon>
        <taxon>Lasius</taxon>
    </lineage>
</organism>
<reference evidence="1 2" key="1">
    <citation type="submission" date="2015-04" db="EMBL/GenBank/DDBJ databases">
        <title>Lasius niger genome sequencing.</title>
        <authorList>
            <person name="Konorov E.A."/>
            <person name="Nikitin M.A."/>
            <person name="Kirill M.V."/>
            <person name="Chang P."/>
        </authorList>
    </citation>
    <scope>NUCLEOTIDE SEQUENCE [LARGE SCALE GENOMIC DNA]</scope>
    <source>
        <tissue evidence="1">Whole</tissue>
    </source>
</reference>
<accession>A0A0J7K8M6</accession>
<proteinExistence type="predicted"/>
<sequence>MYWLTGRHSQLSSESKIAIYKPILKPVWTYDIQLWRTTKESNIDILERFQTKTLRTMLGIPYHISNKIIYDNLKINAIRIEIAKYSKNYKTRFIQHPKVLASDLLNPMNIHFRRLKRSNTLDLTHRF</sequence>
<dbReference type="EMBL" id="LBMM01011688">
    <property type="protein sequence ID" value="KMQ86692.1"/>
    <property type="molecule type" value="Genomic_DNA"/>
</dbReference>
<protein>
    <submittedName>
        <fullName evidence="1">Uncharacterized protein</fullName>
    </submittedName>
</protein>
<keyword evidence="2" id="KW-1185">Reference proteome</keyword>
<evidence type="ECO:0000313" key="1">
    <source>
        <dbReference type="EMBL" id="KMQ86692.1"/>
    </source>
</evidence>
<comment type="caution">
    <text evidence="1">The sequence shown here is derived from an EMBL/GenBank/DDBJ whole genome shotgun (WGS) entry which is preliminary data.</text>
</comment>
<dbReference type="Proteomes" id="UP000036403">
    <property type="component" value="Unassembled WGS sequence"/>
</dbReference>
<dbReference type="AlphaFoldDB" id="A0A0J7K8M6"/>
<evidence type="ECO:0000313" key="2">
    <source>
        <dbReference type="Proteomes" id="UP000036403"/>
    </source>
</evidence>
<dbReference type="OrthoDB" id="7698997at2759"/>